<organism evidence="1 2">
    <name type="scientific">Aspergillus luchuensis (strain CBS 106.47)</name>
    <dbReference type="NCBI Taxonomy" id="1137211"/>
    <lineage>
        <taxon>Eukaryota</taxon>
        <taxon>Fungi</taxon>
        <taxon>Dikarya</taxon>
        <taxon>Ascomycota</taxon>
        <taxon>Pezizomycotina</taxon>
        <taxon>Eurotiomycetes</taxon>
        <taxon>Eurotiomycetidae</taxon>
        <taxon>Eurotiales</taxon>
        <taxon>Aspergillaceae</taxon>
        <taxon>Aspergillus</taxon>
        <taxon>Aspergillus subgen. Circumdati</taxon>
    </lineage>
</organism>
<dbReference type="AlphaFoldDB" id="A0A1M3TZ06"/>
<reference evidence="2" key="1">
    <citation type="journal article" date="2017" name="Genome Biol.">
        <title>Comparative genomics reveals high biological diversity and specific adaptations in the industrially and medically important fungal genus Aspergillus.</title>
        <authorList>
            <person name="de Vries R.P."/>
            <person name="Riley R."/>
            <person name="Wiebenga A."/>
            <person name="Aguilar-Osorio G."/>
            <person name="Amillis S."/>
            <person name="Uchima C.A."/>
            <person name="Anderluh G."/>
            <person name="Asadollahi M."/>
            <person name="Askin M."/>
            <person name="Barry K."/>
            <person name="Battaglia E."/>
            <person name="Bayram O."/>
            <person name="Benocci T."/>
            <person name="Braus-Stromeyer S.A."/>
            <person name="Caldana C."/>
            <person name="Canovas D."/>
            <person name="Cerqueira G.C."/>
            <person name="Chen F."/>
            <person name="Chen W."/>
            <person name="Choi C."/>
            <person name="Clum A."/>
            <person name="Dos Santos R.A."/>
            <person name="Damasio A.R."/>
            <person name="Diallinas G."/>
            <person name="Emri T."/>
            <person name="Fekete E."/>
            <person name="Flipphi M."/>
            <person name="Freyberg S."/>
            <person name="Gallo A."/>
            <person name="Gournas C."/>
            <person name="Habgood R."/>
            <person name="Hainaut M."/>
            <person name="Harispe M.L."/>
            <person name="Henrissat B."/>
            <person name="Hilden K.S."/>
            <person name="Hope R."/>
            <person name="Hossain A."/>
            <person name="Karabika E."/>
            <person name="Karaffa L."/>
            <person name="Karanyi Z."/>
            <person name="Krasevec N."/>
            <person name="Kuo A."/>
            <person name="Kusch H."/>
            <person name="LaButti K."/>
            <person name="Lagendijk E.L."/>
            <person name="Lapidus A."/>
            <person name="Levasseur A."/>
            <person name="Lindquist E."/>
            <person name="Lipzen A."/>
            <person name="Logrieco A.F."/>
            <person name="MacCabe A."/>
            <person name="Maekelae M.R."/>
            <person name="Malavazi I."/>
            <person name="Melin P."/>
            <person name="Meyer V."/>
            <person name="Mielnichuk N."/>
            <person name="Miskei M."/>
            <person name="Molnar A.P."/>
            <person name="Mule G."/>
            <person name="Ngan C.Y."/>
            <person name="Orejas M."/>
            <person name="Orosz E."/>
            <person name="Ouedraogo J.P."/>
            <person name="Overkamp K.M."/>
            <person name="Park H.-S."/>
            <person name="Perrone G."/>
            <person name="Piumi F."/>
            <person name="Punt P.J."/>
            <person name="Ram A.F."/>
            <person name="Ramon A."/>
            <person name="Rauscher S."/>
            <person name="Record E."/>
            <person name="Riano-Pachon D.M."/>
            <person name="Robert V."/>
            <person name="Roehrig J."/>
            <person name="Ruller R."/>
            <person name="Salamov A."/>
            <person name="Salih N.S."/>
            <person name="Samson R.A."/>
            <person name="Sandor E."/>
            <person name="Sanguinetti M."/>
            <person name="Schuetze T."/>
            <person name="Sepcic K."/>
            <person name="Shelest E."/>
            <person name="Sherlock G."/>
            <person name="Sophianopoulou V."/>
            <person name="Squina F.M."/>
            <person name="Sun H."/>
            <person name="Susca A."/>
            <person name="Todd R.B."/>
            <person name="Tsang A."/>
            <person name="Unkles S.E."/>
            <person name="van de Wiele N."/>
            <person name="van Rossen-Uffink D."/>
            <person name="Oliveira J.V."/>
            <person name="Vesth T.C."/>
            <person name="Visser J."/>
            <person name="Yu J.-H."/>
            <person name="Zhou M."/>
            <person name="Andersen M.R."/>
            <person name="Archer D.B."/>
            <person name="Baker S.E."/>
            <person name="Benoit I."/>
            <person name="Brakhage A.A."/>
            <person name="Braus G.H."/>
            <person name="Fischer R."/>
            <person name="Frisvad J.C."/>
            <person name="Goldman G.H."/>
            <person name="Houbraken J."/>
            <person name="Oakley B."/>
            <person name="Pocsi I."/>
            <person name="Scazzocchio C."/>
            <person name="Seiboth B."/>
            <person name="vanKuyk P.A."/>
            <person name="Wortman J."/>
            <person name="Dyer P.S."/>
            <person name="Grigoriev I.V."/>
        </authorList>
    </citation>
    <scope>NUCLEOTIDE SEQUENCE [LARGE SCALE GENOMIC DNA]</scope>
    <source>
        <strain evidence="2">CBS 106.47</strain>
    </source>
</reference>
<evidence type="ECO:0000313" key="1">
    <source>
        <dbReference type="EMBL" id="OJZ92040.1"/>
    </source>
</evidence>
<dbReference type="EMBL" id="KV878236">
    <property type="protein sequence ID" value="OJZ92040.1"/>
    <property type="molecule type" value="Genomic_DNA"/>
</dbReference>
<accession>A0A1M3TZ06</accession>
<proteinExistence type="predicted"/>
<dbReference type="Proteomes" id="UP000184063">
    <property type="component" value="Unassembled WGS sequence"/>
</dbReference>
<protein>
    <submittedName>
        <fullName evidence="1">Uncharacterized protein</fullName>
    </submittedName>
</protein>
<gene>
    <name evidence="1" type="ORF">ASPFODRAFT_39277</name>
</gene>
<name>A0A1M3TZ06_ASPLC</name>
<evidence type="ECO:0000313" key="2">
    <source>
        <dbReference type="Proteomes" id="UP000184063"/>
    </source>
</evidence>
<sequence length="71" mass="7455">MCWKSILTIVSLSGALDKCHMSQLDLDGGEVMRVGFELELAQGSCAYIGHGNRTGCRGDGQSGGDVLPVGR</sequence>
<dbReference type="VEuPathDB" id="FungiDB:ASPFODRAFT_39277"/>